<dbReference type="EMBL" id="JADCNL010000002">
    <property type="protein sequence ID" value="KAG0492114.1"/>
    <property type="molecule type" value="Genomic_DNA"/>
</dbReference>
<protein>
    <submittedName>
        <fullName evidence="4">Uncharacterized protein</fullName>
    </submittedName>
</protein>
<organism evidence="4 6">
    <name type="scientific">Vanilla planifolia</name>
    <name type="common">Vanilla</name>
    <dbReference type="NCBI Taxonomy" id="51239"/>
    <lineage>
        <taxon>Eukaryota</taxon>
        <taxon>Viridiplantae</taxon>
        <taxon>Streptophyta</taxon>
        <taxon>Embryophyta</taxon>
        <taxon>Tracheophyta</taxon>
        <taxon>Spermatophyta</taxon>
        <taxon>Magnoliopsida</taxon>
        <taxon>Liliopsida</taxon>
        <taxon>Asparagales</taxon>
        <taxon>Orchidaceae</taxon>
        <taxon>Vanilloideae</taxon>
        <taxon>Vanilleae</taxon>
        <taxon>Vanilla</taxon>
    </lineage>
</organism>
<dbReference type="AlphaFoldDB" id="A0A835RZ26"/>
<comment type="caution">
    <text evidence="4">The sequence shown here is derived from an EMBL/GenBank/DDBJ whole genome shotgun (WGS) entry which is preliminary data.</text>
</comment>
<accession>A0A835RZ26</accession>
<evidence type="ECO:0000313" key="3">
    <source>
        <dbReference type="EMBL" id="KAG0492114.1"/>
    </source>
</evidence>
<dbReference type="PANTHER" id="PTHR33978:SF18">
    <property type="entry name" value="OS01G0656300 PROTEIN"/>
    <property type="match status" value="1"/>
</dbReference>
<gene>
    <name evidence="4" type="ORF">HPP92_005216</name>
    <name evidence="3" type="ORF">HPP92_005512</name>
</gene>
<feature type="transmembrane region" description="Helical" evidence="2">
    <location>
        <begin position="72"/>
        <end position="91"/>
    </location>
</feature>
<dbReference type="PANTHER" id="PTHR33978">
    <property type="entry name" value="SERINE/THREONINE-KINASE"/>
    <property type="match status" value="1"/>
</dbReference>
<dbReference type="OrthoDB" id="690771at2759"/>
<keyword evidence="2" id="KW-0472">Membrane</keyword>
<keyword evidence="2" id="KW-1133">Transmembrane helix</keyword>
<keyword evidence="2" id="KW-0812">Transmembrane</keyword>
<name>A0A835RZ26_VANPL</name>
<evidence type="ECO:0000256" key="1">
    <source>
        <dbReference type="SAM" id="MobiDB-lite"/>
    </source>
</evidence>
<dbReference type="EMBL" id="JADCNM010000002">
    <property type="protein sequence ID" value="KAG0494222.1"/>
    <property type="molecule type" value="Genomic_DNA"/>
</dbReference>
<keyword evidence="5" id="KW-1185">Reference proteome</keyword>
<dbReference type="Proteomes" id="UP000639772">
    <property type="component" value="Unassembled WGS sequence"/>
</dbReference>
<evidence type="ECO:0000313" key="6">
    <source>
        <dbReference type="Proteomes" id="UP000639772"/>
    </source>
</evidence>
<feature type="region of interest" description="Disordered" evidence="1">
    <location>
        <begin position="42"/>
        <end position="69"/>
    </location>
</feature>
<proteinExistence type="predicted"/>
<sequence length="97" mass="10957">MEANSKGDTASVWDCGSPLYDSFELTSLFHAFERHMVRFPFPSTTKGSASAGVEQSGDRSGKTKRKKKKKMVLKWCVAVRLPMALRAMAFWKKPTRK</sequence>
<reference evidence="5 6" key="1">
    <citation type="journal article" date="2020" name="Nat. Food">
        <title>A phased Vanilla planifolia genome enables genetic improvement of flavour and production.</title>
        <authorList>
            <person name="Hasing T."/>
            <person name="Tang H."/>
            <person name="Brym M."/>
            <person name="Khazi F."/>
            <person name="Huang T."/>
            <person name="Chambers A.H."/>
        </authorList>
    </citation>
    <scope>NUCLEOTIDE SEQUENCE [LARGE SCALE GENOMIC DNA]</scope>
    <source>
        <tissue evidence="4">Leaf</tissue>
    </source>
</reference>
<dbReference type="Proteomes" id="UP000636800">
    <property type="component" value="Chromosome 2"/>
</dbReference>
<evidence type="ECO:0000313" key="5">
    <source>
        <dbReference type="Proteomes" id="UP000636800"/>
    </source>
</evidence>
<evidence type="ECO:0000256" key="2">
    <source>
        <dbReference type="SAM" id="Phobius"/>
    </source>
</evidence>
<evidence type="ECO:0000313" key="4">
    <source>
        <dbReference type="EMBL" id="KAG0494222.1"/>
    </source>
</evidence>